<keyword evidence="1" id="KW-1133">Transmembrane helix</keyword>
<evidence type="ECO:0000256" key="1">
    <source>
        <dbReference type="SAM" id="Phobius"/>
    </source>
</evidence>
<feature type="transmembrane region" description="Helical" evidence="1">
    <location>
        <begin position="12"/>
        <end position="27"/>
    </location>
</feature>
<dbReference type="RefSeq" id="WP_096431957.1">
    <property type="nucleotide sequence ID" value="NZ_AP018042.1"/>
</dbReference>
<proteinExistence type="predicted"/>
<reference evidence="2 3" key="1">
    <citation type="journal article" date="2018" name="Mar. Genomics">
        <title>Complete genome sequence of Marinifilaceae bacterium strain SPP2, isolated from the Antarctic marine sediment.</title>
        <authorList>
            <person name="Watanabe M."/>
            <person name="Kojima H."/>
            <person name="Fukui M."/>
        </authorList>
    </citation>
    <scope>NUCLEOTIDE SEQUENCE [LARGE SCALE GENOMIC DNA]</scope>
    <source>
        <strain evidence="2 3">SPP2</strain>
    </source>
</reference>
<keyword evidence="1" id="KW-0472">Membrane</keyword>
<dbReference type="AlphaFoldDB" id="A0A1Y1CNL8"/>
<dbReference type="PANTHER" id="PTHR34289">
    <property type="entry name" value="PROTEIN, PUTATIVE (DUF819)-RELATED"/>
    <property type="match status" value="1"/>
</dbReference>
<name>A0A1Y1CNL8_9BACT</name>
<keyword evidence="3" id="KW-1185">Reference proteome</keyword>
<evidence type="ECO:0000313" key="3">
    <source>
        <dbReference type="Proteomes" id="UP000218267"/>
    </source>
</evidence>
<dbReference type="PANTHER" id="PTHR34289:SF8">
    <property type="entry name" value="DUF819 DOMAIN-CONTAINING PROTEIN"/>
    <property type="match status" value="1"/>
</dbReference>
<protein>
    <recommendedName>
        <fullName evidence="4">DUF819 domain-containing protein</fullName>
    </recommendedName>
</protein>
<gene>
    <name evidence="2" type="ORF">ALGA_3724</name>
</gene>
<evidence type="ECO:0008006" key="4">
    <source>
        <dbReference type="Google" id="ProtNLM"/>
    </source>
</evidence>
<dbReference type="Pfam" id="PF05684">
    <property type="entry name" value="DUF819"/>
    <property type="match status" value="1"/>
</dbReference>
<dbReference type="OrthoDB" id="653763at2"/>
<feature type="transmembrane region" description="Helical" evidence="1">
    <location>
        <begin position="71"/>
        <end position="93"/>
    </location>
</feature>
<feature type="transmembrane region" description="Helical" evidence="1">
    <location>
        <begin position="213"/>
        <end position="235"/>
    </location>
</feature>
<feature type="transmembrane region" description="Helical" evidence="1">
    <location>
        <begin position="39"/>
        <end position="59"/>
    </location>
</feature>
<keyword evidence="1" id="KW-0812">Transmembrane</keyword>
<accession>A0A1Y1CNL8</accession>
<dbReference type="Proteomes" id="UP000218267">
    <property type="component" value="Chromosome"/>
</dbReference>
<dbReference type="EMBL" id="AP018042">
    <property type="protein sequence ID" value="BAX82016.1"/>
    <property type="molecule type" value="Genomic_DNA"/>
</dbReference>
<organism evidence="2 3">
    <name type="scientific">Labilibaculum antarcticum</name>
    <dbReference type="NCBI Taxonomy" id="1717717"/>
    <lineage>
        <taxon>Bacteria</taxon>
        <taxon>Pseudomonadati</taxon>
        <taxon>Bacteroidota</taxon>
        <taxon>Bacteroidia</taxon>
        <taxon>Marinilabiliales</taxon>
        <taxon>Marinifilaceae</taxon>
        <taxon>Labilibaculum</taxon>
    </lineage>
</organism>
<reference evidence="3" key="2">
    <citation type="journal article" date="2020" name="Antonie Van Leeuwenhoek">
        <title>Labilibaculum antarcticum sp. nov., a novel facultative anaerobic, psychrotorelant bacterium isolated from marine sediment of Antarctica.</title>
        <authorList>
            <person name="Watanabe M."/>
            <person name="Kojima H."/>
            <person name="Fukui M."/>
        </authorList>
    </citation>
    <scope>NUCLEOTIDE SEQUENCE [LARGE SCALE GENOMIC DNA]</scope>
    <source>
        <strain evidence="3">SPP2</strain>
    </source>
</reference>
<sequence length="390" mass="42020">MQSLISPENNLVLFFVIAGAAAFGLYSEHKKWFGKLSGILVTMISMSILAMAGVVPVASNPTIKVDVYNMVFSYFIPISIPMLLFSSNILKIVKESGKLLIAYILGAIGIVLGCFIAFSFIDLGANSGNTAGVIAATLIGGSVNFIAAAEILNFSSNPLFTATIAVDNFVSNLYTLFLFLTPSLLFLSRFFVKPKKENEVEDVSKLEKAQFPMTLERVAVSIFIAAFIAGAGTLLTPYLQDLLHTKLNLSILVITVLAVLAANFFPKRLKPLEDTAFSLGLWMMYIFLAVIGAATNMTQIFSIGPAVLGFYLTIMLFHFLFMLALAKLFKLDVYEVVISSAANIMGPSVAAPMAASMGQKKLVTPAILVGILGYIIGTFVGVSIALYLSY</sequence>
<evidence type="ECO:0000313" key="2">
    <source>
        <dbReference type="EMBL" id="BAX82016.1"/>
    </source>
</evidence>
<dbReference type="InterPro" id="IPR008537">
    <property type="entry name" value="DUF819"/>
</dbReference>
<dbReference type="KEGG" id="mbas:ALGA_3724"/>
<feature type="transmembrane region" description="Helical" evidence="1">
    <location>
        <begin position="300"/>
        <end position="326"/>
    </location>
</feature>
<feature type="transmembrane region" description="Helical" evidence="1">
    <location>
        <begin position="277"/>
        <end position="294"/>
    </location>
</feature>
<feature type="transmembrane region" description="Helical" evidence="1">
    <location>
        <begin position="100"/>
        <end position="121"/>
    </location>
</feature>
<feature type="transmembrane region" description="Helical" evidence="1">
    <location>
        <begin position="173"/>
        <end position="192"/>
    </location>
</feature>
<feature type="transmembrane region" description="Helical" evidence="1">
    <location>
        <begin position="247"/>
        <end position="265"/>
    </location>
</feature>
<feature type="transmembrane region" description="Helical" evidence="1">
    <location>
        <begin position="367"/>
        <end position="388"/>
    </location>
</feature>